<dbReference type="OrthoDB" id="901313at2"/>
<feature type="domain" description="PA14" evidence="3">
    <location>
        <begin position="688"/>
        <end position="840"/>
    </location>
</feature>
<dbReference type="AlphaFoldDB" id="A0A1I2WSX3"/>
<dbReference type="RefSeq" id="WP_092103374.1">
    <property type="nucleotide sequence ID" value="NZ_FOOT01000005.1"/>
</dbReference>
<name>A0A1I2WSX3_9BACT</name>
<dbReference type="InterPro" id="IPR037524">
    <property type="entry name" value="PA14/GLEYA"/>
</dbReference>
<dbReference type="SUPFAM" id="SSF51126">
    <property type="entry name" value="Pectin lyase-like"/>
    <property type="match status" value="1"/>
</dbReference>
<dbReference type="InterPro" id="IPR013783">
    <property type="entry name" value="Ig-like_fold"/>
</dbReference>
<dbReference type="InterPro" id="IPR011050">
    <property type="entry name" value="Pectin_lyase_fold/virulence"/>
</dbReference>
<protein>
    <submittedName>
        <fullName evidence="4">Por secretion system C-terminal sorting domain-containing protein</fullName>
    </submittedName>
</protein>
<dbReference type="PANTHER" id="PTHR46769:SF2">
    <property type="entry name" value="FIBROCYSTIN-L ISOFORM 2 PRECURSOR-RELATED"/>
    <property type="match status" value="1"/>
</dbReference>
<keyword evidence="5" id="KW-1185">Reference proteome</keyword>
<dbReference type="Proteomes" id="UP000198724">
    <property type="component" value="Unassembled WGS sequence"/>
</dbReference>
<dbReference type="PROSITE" id="PS51820">
    <property type="entry name" value="PA14"/>
    <property type="match status" value="2"/>
</dbReference>
<dbReference type="SUPFAM" id="SSF56988">
    <property type="entry name" value="Anthrax protective antigen"/>
    <property type="match status" value="2"/>
</dbReference>
<organism evidence="4 5">
    <name type="scientific">Pontibacter chinhatensis</name>
    <dbReference type="NCBI Taxonomy" id="1436961"/>
    <lineage>
        <taxon>Bacteria</taxon>
        <taxon>Pseudomonadati</taxon>
        <taxon>Bacteroidota</taxon>
        <taxon>Cytophagia</taxon>
        <taxon>Cytophagales</taxon>
        <taxon>Hymenobacteraceae</taxon>
        <taxon>Pontibacter</taxon>
    </lineage>
</organism>
<proteinExistence type="predicted"/>
<dbReference type="Gene3D" id="2.60.120.1560">
    <property type="match status" value="2"/>
</dbReference>
<evidence type="ECO:0000313" key="4">
    <source>
        <dbReference type="EMBL" id="SFH04468.1"/>
    </source>
</evidence>
<dbReference type="InterPro" id="IPR052387">
    <property type="entry name" value="Fibrocystin"/>
</dbReference>
<dbReference type="NCBIfam" id="TIGR04183">
    <property type="entry name" value="Por_Secre_tail"/>
    <property type="match status" value="1"/>
</dbReference>
<dbReference type="Gene3D" id="2.60.40.10">
    <property type="entry name" value="Immunoglobulins"/>
    <property type="match status" value="1"/>
</dbReference>
<dbReference type="STRING" id="1436961.SAMN05421739_105188"/>
<feature type="region of interest" description="Disordered" evidence="2">
    <location>
        <begin position="495"/>
        <end position="516"/>
    </location>
</feature>
<gene>
    <name evidence="4" type="ORF">SAMN05421739_105188</name>
</gene>
<keyword evidence="1" id="KW-0732">Signal</keyword>
<dbReference type="Pfam" id="PF07691">
    <property type="entry name" value="PA14"/>
    <property type="match status" value="2"/>
</dbReference>
<sequence>MNTKTSTLSRRASRAIMAQLFAYILFVLLPSTVHAQTYSGPIVITKGGTYKGNWESRDSNVAAVEIKTSEPVIIEHSNIRGAGYLIKSWGYATNLTVRHSNGYGLPQTPYSGSKKPRRFVTVNNFKNVVVENNYMESTAGIYLGTRYEGDNSSSQGVRIRYNIAKNIDGRVYGGDREHSQFVQFNFKGAIRHAEIAWNQVINEADKSLVEDNINMYNSRGMSGSPIKIHNNYIQGAYPIAASGKQYSGGGIITDGDGDINNCPAYIEAHDNHLVGLGNYSMGIAGGNNIRYHHNRAVNAATFDNGSRYNMYTSGYWSKDYYRKNTTFANSVDNNVMGIVAWGYTNNRNDISVAENADFKNNTALPNPITKQTEKDEYNLWQGKLSKNGIKLGPNGTGGSAPANQDPSVSITSPIANASVTQGGAIIIEANATDADGSVTKVEFYQGAVKLGEDTSAPFTYTWNNAPTGAYSLTAKAYDNAGASKTSSAVNINVVASPSTPTEDPLAQQPSDGTTSGTGKITHEFWANVHGAGISVIPVSTSPTSTNTLSLFEAPGGKGNNYGQRIRGYVTAPESGQYTFWIAGDDQAELYLSTSEDAGSKKKIAYTTSWTNPREWSKYGSQKSAQVTLQAGKRYYIEALSKQEGGGDNLAVAWQLPSGAKEMPIAGSRLSEMGSTAPAPAEQNITPIVATGKIILEKWTGVHGSNVSVIPVNDKPASTLELTKFEAPSNSGDNYGQRIRGYVTAPESGQYTLWIAADDKADLYLSTSEDPAKKQRIAYASDWTNSREWNKRTGQQSAKITLEAGKRYYIEALHMEGGGGDNLAVAWQLPSGAKEMPIEGKHLSPFGDELTGISAMKVSEIADSEPFFAQTTAYPNPFADVVTLDFGDREGVELAEVTVLDQTGRVVYKESKLELTNNRLSLNLVDLKRGMYILKYTDKSGKSDSIKLVKE</sequence>
<evidence type="ECO:0000313" key="5">
    <source>
        <dbReference type="Proteomes" id="UP000198724"/>
    </source>
</evidence>
<dbReference type="Pfam" id="PF17957">
    <property type="entry name" value="Big_7"/>
    <property type="match status" value="1"/>
</dbReference>
<evidence type="ECO:0000256" key="2">
    <source>
        <dbReference type="SAM" id="MobiDB-lite"/>
    </source>
</evidence>
<feature type="domain" description="PA14" evidence="3">
    <location>
        <begin position="515"/>
        <end position="667"/>
    </location>
</feature>
<dbReference type="InterPro" id="IPR011658">
    <property type="entry name" value="PA14_dom"/>
</dbReference>
<dbReference type="InterPro" id="IPR026444">
    <property type="entry name" value="Secre_tail"/>
</dbReference>
<accession>A0A1I2WSX3</accession>
<reference evidence="5" key="1">
    <citation type="submission" date="2016-10" db="EMBL/GenBank/DDBJ databases">
        <authorList>
            <person name="Varghese N."/>
            <person name="Submissions S."/>
        </authorList>
    </citation>
    <scope>NUCLEOTIDE SEQUENCE [LARGE SCALE GENOMIC DNA]</scope>
    <source>
        <strain evidence="5">LP51</strain>
    </source>
</reference>
<evidence type="ECO:0000259" key="3">
    <source>
        <dbReference type="PROSITE" id="PS51820"/>
    </source>
</evidence>
<dbReference type="Pfam" id="PF18962">
    <property type="entry name" value="Por_Secre_tail"/>
    <property type="match status" value="1"/>
</dbReference>
<evidence type="ECO:0000256" key="1">
    <source>
        <dbReference type="ARBA" id="ARBA00022729"/>
    </source>
</evidence>
<dbReference type="SMART" id="SM00758">
    <property type="entry name" value="PA14"/>
    <property type="match status" value="2"/>
</dbReference>
<dbReference type="PANTHER" id="PTHR46769">
    <property type="entry name" value="POLYCYSTIC KIDNEY AND HEPATIC DISEASE 1 (AUTOSOMAL RECESSIVE)-LIKE 1"/>
    <property type="match status" value="1"/>
</dbReference>
<dbReference type="EMBL" id="FOOT01000005">
    <property type="protein sequence ID" value="SFH04468.1"/>
    <property type="molecule type" value="Genomic_DNA"/>
</dbReference>